<dbReference type="GO" id="GO:0016747">
    <property type="term" value="F:acyltransferase activity, transferring groups other than amino-acyl groups"/>
    <property type="evidence" value="ECO:0007669"/>
    <property type="project" value="InterPro"/>
</dbReference>
<dbReference type="InterPro" id="IPR050680">
    <property type="entry name" value="YpeA/RimI_acetyltransf"/>
</dbReference>
<evidence type="ECO:0000256" key="2">
    <source>
        <dbReference type="ARBA" id="ARBA00023315"/>
    </source>
</evidence>
<name>A0A1D3L589_9EURY</name>
<dbReference type="PANTHER" id="PTHR43420">
    <property type="entry name" value="ACETYLTRANSFERASE"/>
    <property type="match status" value="1"/>
</dbReference>
<dbReference type="PANTHER" id="PTHR43420:SF47">
    <property type="entry name" value="N-ACETYLTRANSFERASE DOMAIN-CONTAINING PROTEIN"/>
    <property type="match status" value="1"/>
</dbReference>
<dbReference type="AlphaFoldDB" id="A0A1D3L589"/>
<dbReference type="InterPro" id="IPR016181">
    <property type="entry name" value="Acyl_CoA_acyltransferase"/>
</dbReference>
<keyword evidence="1 4" id="KW-0808">Transferase</keyword>
<feature type="domain" description="N-acetyltransferase" evidence="3">
    <location>
        <begin position="30"/>
        <end position="202"/>
    </location>
</feature>
<protein>
    <submittedName>
        <fullName evidence="4">GCN5-related N-acetyltransferase</fullName>
    </submittedName>
</protein>
<sequence length="202" mass="23525">MNIERLDTKRHDLQLVSELIYETDKDLFRIFLDENREKALKKLQKLIVAGKNPYGHENIHVAEDEDGKAMGVLVAYRGDEIKFMDEVKVYRNAVNFLQFLKLTLVKPIFDRISASSIDGDDYYIGNIAVNPEVRGKGTGTFLLEHSFEIARKKNCKRMVLDVLFYNTKARAWYEKHGFTVYGEKRFKWFGLDDGTWGMECLL</sequence>
<evidence type="ECO:0000256" key="1">
    <source>
        <dbReference type="ARBA" id="ARBA00022679"/>
    </source>
</evidence>
<dbReference type="InterPro" id="IPR000182">
    <property type="entry name" value="GNAT_dom"/>
</dbReference>
<dbReference type="EMBL" id="LT607756">
    <property type="protein sequence ID" value="SCG86706.1"/>
    <property type="molecule type" value="Genomic_DNA"/>
</dbReference>
<reference evidence="4 5" key="1">
    <citation type="submission" date="2016-08" db="EMBL/GenBank/DDBJ databases">
        <authorList>
            <person name="Seilhamer J.J."/>
        </authorList>
    </citation>
    <scope>NUCLEOTIDE SEQUENCE [LARGE SCALE GENOMIC DNA]</scope>
    <source>
        <strain evidence="4">Buetzberg</strain>
    </source>
</reference>
<proteinExistence type="predicted"/>
<evidence type="ECO:0000313" key="5">
    <source>
        <dbReference type="Proteomes" id="UP000094707"/>
    </source>
</evidence>
<dbReference type="SUPFAM" id="SSF55729">
    <property type="entry name" value="Acyl-CoA N-acyltransferases (Nat)"/>
    <property type="match status" value="1"/>
</dbReference>
<dbReference type="Proteomes" id="UP000094707">
    <property type="component" value="Chromosome I"/>
</dbReference>
<dbReference type="OrthoDB" id="43754at2157"/>
<dbReference type="Pfam" id="PF00583">
    <property type="entry name" value="Acetyltransf_1"/>
    <property type="match status" value="1"/>
</dbReference>
<dbReference type="CDD" id="cd04301">
    <property type="entry name" value="NAT_SF"/>
    <property type="match status" value="1"/>
</dbReference>
<gene>
    <name evidence="4" type="ORF">MCBB_2164</name>
</gene>
<evidence type="ECO:0000313" key="4">
    <source>
        <dbReference type="EMBL" id="SCG86706.1"/>
    </source>
</evidence>
<dbReference type="GeneID" id="30412999"/>
<dbReference type="Gene3D" id="3.40.630.30">
    <property type="match status" value="1"/>
</dbReference>
<dbReference type="STRING" id="118062.MCBB_2164"/>
<keyword evidence="2" id="KW-0012">Acyltransferase</keyword>
<dbReference type="PROSITE" id="PS51186">
    <property type="entry name" value="GNAT"/>
    <property type="match status" value="1"/>
</dbReference>
<dbReference type="RefSeq" id="WP_071907744.1">
    <property type="nucleotide sequence ID" value="NZ_LT607756.1"/>
</dbReference>
<organism evidence="4 5">
    <name type="scientific">Methanobacterium congolense</name>
    <dbReference type="NCBI Taxonomy" id="118062"/>
    <lineage>
        <taxon>Archaea</taxon>
        <taxon>Methanobacteriati</taxon>
        <taxon>Methanobacteriota</taxon>
        <taxon>Methanomada group</taxon>
        <taxon>Methanobacteria</taxon>
        <taxon>Methanobacteriales</taxon>
        <taxon>Methanobacteriaceae</taxon>
        <taxon>Methanobacterium</taxon>
    </lineage>
</organism>
<evidence type="ECO:0000259" key="3">
    <source>
        <dbReference type="PROSITE" id="PS51186"/>
    </source>
</evidence>
<keyword evidence="5" id="KW-1185">Reference proteome</keyword>
<accession>A0A1D3L589</accession>
<dbReference type="KEGG" id="mcub:MCBB_2164"/>